<dbReference type="InterPro" id="IPR024607">
    <property type="entry name" value="Sulfatase_CS"/>
</dbReference>
<name>A0A2R5G3J2_9STRA</name>
<accession>A0A2R5G3J2</accession>
<feature type="compositionally biased region" description="Low complexity" evidence="5">
    <location>
        <begin position="547"/>
        <end position="559"/>
    </location>
</feature>
<evidence type="ECO:0000313" key="8">
    <source>
        <dbReference type="Proteomes" id="UP000241890"/>
    </source>
</evidence>
<dbReference type="InParanoid" id="A0A2R5G3J2"/>
<dbReference type="PANTHER" id="PTHR42693:SF53">
    <property type="entry name" value="ENDO-4-O-SULFATASE"/>
    <property type="match status" value="1"/>
</dbReference>
<evidence type="ECO:0000256" key="2">
    <source>
        <dbReference type="ARBA" id="ARBA00022723"/>
    </source>
</evidence>
<comment type="caution">
    <text evidence="7">The sequence shown here is derived from an EMBL/GenBank/DDBJ whole genome shotgun (WGS) entry which is preliminary data.</text>
</comment>
<dbReference type="GO" id="GO:0046872">
    <property type="term" value="F:metal ion binding"/>
    <property type="evidence" value="ECO:0007669"/>
    <property type="project" value="UniProtKB-KW"/>
</dbReference>
<evidence type="ECO:0000256" key="5">
    <source>
        <dbReference type="SAM" id="MobiDB-lite"/>
    </source>
</evidence>
<keyword evidence="8" id="KW-1185">Reference proteome</keyword>
<dbReference type="InterPro" id="IPR000917">
    <property type="entry name" value="Sulfatase_N"/>
</dbReference>
<keyword evidence="2" id="KW-0479">Metal-binding</keyword>
<sequence>MAREGKRFLRAFSSSPICSPARHSLLTGVSAGNQYVRGNGYGPESADVDIETDRTTMAKILSKQGYATYAVGKWGVATSETSSGSPCKQGFDKFFGKFTHKSLGQAFPQTIESCTASAADTPVSTTYSENADASEAQCFETNACTYFDFAIRDQALTFIDEAATNTAPFFLYWATTSGHSTNWEYVTNRLGKKNCELKTHPVPSYGRYTESNLEGTGRVTPEIRGLMSMIENTVDEDMRLLLAKLKEHELGNSTLVVFTSDHGAHQEAYADADYNPHTDFYGTGGLRGIKRRLHEGGVRVPLLMWWPDAIPAGTTTSYPVALYDLPLTFAAVAGVDPDDASLDALNVAGGGMSLEALLRSEDDDASGLDASSRDYVYTEMCFVEDGKERSEDQVCPVTWNTYAGCGFGLYDLSQWPKKVLKLVQDRPREGSLELYDILADPFEENDLAEDSPDEVERLLAMVAEARTPSCLAESSIHTGSFKFPDNGSNVISDAFPNSGAHSASHALPNIAPTLERKSTFAPTMSTPSPTESEAIDDYSDAASEDQAGAGSAPSSASSFSPTGPNIVLYLADDVGSGSVLQHAPEWSFSDDTSALEAIPEARRIQTPTLERMAREGKRFLRAFSSSPICSPARHSLLTGVSAGNQYVRGNGYGPESADVDIETDRTTMAKILSKQGYATYAVGKWGVATSETSSGSPCKQGFDKFFGKFTHKSLGQAFPRTIESCTASAANSPVSTTYSENSDASESKCSETDACTYFDFAIRDTALSFIDEAAADATPFFLYWATTSGHATSWEYVEDRLSSGTCETKTNPVPSYGRYTESNLEGTGRVSAAIRGLMSMMEYTIDEDMRLLLAKLKEHEMENSTLVIFTSDNGAHKAAYADPDYDPRTDFYGTGGLRGIKRRLYEGGVRVPFLAWWPEAIPAGTTSMYPIALYDLPLTFAAVAGIAPDDASLDALKVAGGGMSLEALLRSENDTASGLNASSRDYVYTEMCFVEDGKEKDDDQVCPVMWNTYAGCGFGLYDLSQWPEKVLKLVQNKPREGSLELFDIVSDPFEETDLATSEMEAYERLQSMLWNVRTPSCTAEASYEPRALSMRMVWRHVRGVHAGANLVSDGGAIDIANTISLNVANRIANAISFAIANTAHALPNGRTDGIT</sequence>
<dbReference type="InterPro" id="IPR017850">
    <property type="entry name" value="Alkaline_phosphatase_core_sf"/>
</dbReference>
<evidence type="ECO:0000256" key="3">
    <source>
        <dbReference type="ARBA" id="ARBA00022801"/>
    </source>
</evidence>
<dbReference type="Pfam" id="PF00884">
    <property type="entry name" value="Sulfatase"/>
    <property type="match status" value="2"/>
</dbReference>
<evidence type="ECO:0000256" key="4">
    <source>
        <dbReference type="ARBA" id="ARBA00022837"/>
    </source>
</evidence>
<feature type="compositionally biased region" description="Polar residues" evidence="5">
    <location>
        <begin position="520"/>
        <end position="531"/>
    </location>
</feature>
<proteinExistence type="inferred from homology"/>
<feature type="compositionally biased region" description="Acidic residues" evidence="5">
    <location>
        <begin position="533"/>
        <end position="543"/>
    </location>
</feature>
<keyword evidence="4" id="KW-0106">Calcium</keyword>
<feature type="domain" description="Sulfatase N-terminal" evidence="6">
    <location>
        <begin position="564"/>
        <end position="946"/>
    </location>
</feature>
<feature type="domain" description="Sulfatase N-terminal" evidence="6">
    <location>
        <begin position="1"/>
        <end position="335"/>
    </location>
</feature>
<dbReference type="Gene3D" id="3.40.720.10">
    <property type="entry name" value="Alkaline Phosphatase, subunit A"/>
    <property type="match status" value="2"/>
</dbReference>
<evidence type="ECO:0000313" key="7">
    <source>
        <dbReference type="EMBL" id="GBG25606.1"/>
    </source>
</evidence>
<keyword evidence="3" id="KW-0378">Hydrolase</keyword>
<gene>
    <name evidence="7" type="ORF">FCC1311_018252</name>
</gene>
<evidence type="ECO:0000256" key="1">
    <source>
        <dbReference type="ARBA" id="ARBA00008779"/>
    </source>
</evidence>
<evidence type="ECO:0000259" key="6">
    <source>
        <dbReference type="Pfam" id="PF00884"/>
    </source>
</evidence>
<dbReference type="OrthoDB" id="408574at2759"/>
<dbReference type="EMBL" id="BEYU01000013">
    <property type="protein sequence ID" value="GBG25606.1"/>
    <property type="molecule type" value="Genomic_DNA"/>
</dbReference>
<dbReference type="Gene3D" id="3.30.1120.10">
    <property type="match status" value="1"/>
</dbReference>
<dbReference type="PROSITE" id="PS00523">
    <property type="entry name" value="SULFATASE_1"/>
    <property type="match status" value="2"/>
</dbReference>
<feature type="region of interest" description="Disordered" evidence="5">
    <location>
        <begin position="520"/>
        <end position="559"/>
    </location>
</feature>
<protein>
    <submittedName>
        <fullName evidence="7">Arylsulfatase</fullName>
    </submittedName>
</protein>
<dbReference type="PANTHER" id="PTHR42693">
    <property type="entry name" value="ARYLSULFATASE FAMILY MEMBER"/>
    <property type="match status" value="1"/>
</dbReference>
<dbReference type="GO" id="GO:0004065">
    <property type="term" value="F:arylsulfatase activity"/>
    <property type="evidence" value="ECO:0007669"/>
    <property type="project" value="TreeGrafter"/>
</dbReference>
<comment type="similarity">
    <text evidence="1">Belongs to the sulfatase family.</text>
</comment>
<organism evidence="7 8">
    <name type="scientific">Hondaea fermentalgiana</name>
    <dbReference type="NCBI Taxonomy" id="2315210"/>
    <lineage>
        <taxon>Eukaryota</taxon>
        <taxon>Sar</taxon>
        <taxon>Stramenopiles</taxon>
        <taxon>Bigyra</taxon>
        <taxon>Labyrinthulomycetes</taxon>
        <taxon>Thraustochytrida</taxon>
        <taxon>Thraustochytriidae</taxon>
        <taxon>Hondaea</taxon>
    </lineage>
</organism>
<dbReference type="Proteomes" id="UP000241890">
    <property type="component" value="Unassembled WGS sequence"/>
</dbReference>
<dbReference type="AlphaFoldDB" id="A0A2R5G3J2"/>
<reference evidence="7 8" key="1">
    <citation type="submission" date="2017-12" db="EMBL/GenBank/DDBJ databases">
        <title>Sequencing, de novo assembly and annotation of complete genome of a new Thraustochytrid species, strain FCC1311.</title>
        <authorList>
            <person name="Sedici K."/>
            <person name="Godart F."/>
            <person name="Aiese Cigliano R."/>
            <person name="Sanseverino W."/>
            <person name="Barakat M."/>
            <person name="Ortet P."/>
            <person name="Marechal E."/>
            <person name="Cagnac O."/>
            <person name="Amato A."/>
        </authorList>
    </citation>
    <scope>NUCLEOTIDE SEQUENCE [LARGE SCALE GENOMIC DNA]</scope>
</reference>
<dbReference type="InterPro" id="IPR050738">
    <property type="entry name" value="Sulfatase"/>
</dbReference>
<dbReference type="SUPFAM" id="SSF53649">
    <property type="entry name" value="Alkaline phosphatase-like"/>
    <property type="match status" value="2"/>
</dbReference>